<feature type="domain" description="RING-type" evidence="4">
    <location>
        <begin position="10"/>
        <end position="50"/>
    </location>
</feature>
<dbReference type="PROSITE" id="PS50089">
    <property type="entry name" value="ZF_RING_2"/>
    <property type="match status" value="1"/>
</dbReference>
<dbReference type="OrthoDB" id="3824970at2759"/>
<sequence>ADGTFLNSECPICLEDFLLKSFIYEIPCRHAIHVNCATKWFKLRGVCPLCVQSV</sequence>
<dbReference type="RefSeq" id="XP_009019799.1">
    <property type="nucleotide sequence ID" value="XM_009021551.1"/>
</dbReference>
<dbReference type="GeneID" id="20197342"/>
<dbReference type="SMART" id="SM00184">
    <property type="entry name" value="RING"/>
    <property type="match status" value="1"/>
</dbReference>
<protein>
    <recommendedName>
        <fullName evidence="4">RING-type domain-containing protein</fullName>
    </recommendedName>
</protein>
<keyword evidence="1 3" id="KW-0863">Zinc-finger</keyword>
<organism evidence="6 7">
    <name type="scientific">Helobdella robusta</name>
    <name type="common">Californian leech</name>
    <dbReference type="NCBI Taxonomy" id="6412"/>
    <lineage>
        <taxon>Eukaryota</taxon>
        <taxon>Metazoa</taxon>
        <taxon>Spiralia</taxon>
        <taxon>Lophotrochozoa</taxon>
        <taxon>Annelida</taxon>
        <taxon>Clitellata</taxon>
        <taxon>Hirudinea</taxon>
        <taxon>Rhynchobdellida</taxon>
        <taxon>Glossiphoniidae</taxon>
        <taxon>Helobdella</taxon>
    </lineage>
</organism>
<evidence type="ECO:0000313" key="6">
    <source>
        <dbReference type="EnsemblMetazoa" id="HelroP153603"/>
    </source>
</evidence>
<dbReference type="InterPro" id="IPR013083">
    <property type="entry name" value="Znf_RING/FYVE/PHD"/>
</dbReference>
<dbReference type="Proteomes" id="UP000015101">
    <property type="component" value="Unassembled WGS sequence"/>
</dbReference>
<dbReference type="SUPFAM" id="SSF57850">
    <property type="entry name" value="RING/U-box"/>
    <property type="match status" value="1"/>
</dbReference>
<dbReference type="Pfam" id="PF13639">
    <property type="entry name" value="zf-RING_2"/>
    <property type="match status" value="1"/>
</dbReference>
<accession>T1EL92</accession>
<name>T1EL92_HELRO</name>
<keyword evidence="1 3" id="KW-0479">Metal-binding</keyword>
<dbReference type="CTD" id="20197342"/>
<dbReference type="GO" id="GO:0008270">
    <property type="term" value="F:zinc ion binding"/>
    <property type="evidence" value="ECO:0007669"/>
    <property type="project" value="UniProtKB-KW"/>
</dbReference>
<dbReference type="KEGG" id="hro:HELRODRAFT_153603"/>
<dbReference type="InParanoid" id="T1EL92"/>
<keyword evidence="7" id="KW-1185">Reference proteome</keyword>
<dbReference type="EnsemblMetazoa" id="HelroT153603">
    <property type="protein sequence ID" value="HelroP153603"/>
    <property type="gene ID" value="HelroG153603"/>
</dbReference>
<dbReference type="STRING" id="6412.T1EL92"/>
<evidence type="ECO:0000313" key="5">
    <source>
        <dbReference type="EMBL" id="ESO02391.1"/>
    </source>
</evidence>
<reference evidence="7" key="1">
    <citation type="submission" date="2012-12" db="EMBL/GenBank/DDBJ databases">
        <authorList>
            <person name="Hellsten U."/>
            <person name="Grimwood J."/>
            <person name="Chapman J.A."/>
            <person name="Shapiro H."/>
            <person name="Aerts A."/>
            <person name="Otillar R.P."/>
            <person name="Terry A.Y."/>
            <person name="Boore J.L."/>
            <person name="Simakov O."/>
            <person name="Marletaz F."/>
            <person name="Cho S.-J."/>
            <person name="Edsinger-Gonzales E."/>
            <person name="Havlak P."/>
            <person name="Kuo D.-H."/>
            <person name="Larsson T."/>
            <person name="Lv J."/>
            <person name="Arendt D."/>
            <person name="Savage R."/>
            <person name="Osoegawa K."/>
            <person name="de Jong P."/>
            <person name="Lindberg D.R."/>
            <person name="Seaver E.C."/>
            <person name="Weisblat D.A."/>
            <person name="Putnam N.H."/>
            <person name="Grigoriev I.V."/>
            <person name="Rokhsar D.S."/>
        </authorList>
    </citation>
    <scope>NUCLEOTIDE SEQUENCE</scope>
</reference>
<keyword evidence="2" id="KW-0862">Zinc</keyword>
<gene>
    <name evidence="6" type="primary">20197342</name>
    <name evidence="5" type="ORF">HELRODRAFT_153603</name>
</gene>
<dbReference type="EMBL" id="AMQM01000867">
    <property type="status" value="NOT_ANNOTATED_CDS"/>
    <property type="molecule type" value="Genomic_DNA"/>
</dbReference>
<dbReference type="HOGENOM" id="CLU_013137_21_5_1"/>
<evidence type="ECO:0000256" key="1">
    <source>
        <dbReference type="ARBA" id="ARBA00022771"/>
    </source>
</evidence>
<dbReference type="AlphaFoldDB" id="T1EL92"/>
<evidence type="ECO:0000256" key="2">
    <source>
        <dbReference type="ARBA" id="ARBA00022833"/>
    </source>
</evidence>
<evidence type="ECO:0000256" key="3">
    <source>
        <dbReference type="PROSITE-ProRule" id="PRU00175"/>
    </source>
</evidence>
<evidence type="ECO:0000313" key="7">
    <source>
        <dbReference type="Proteomes" id="UP000015101"/>
    </source>
</evidence>
<reference evidence="6" key="3">
    <citation type="submission" date="2015-06" db="UniProtKB">
        <authorList>
            <consortium name="EnsemblMetazoa"/>
        </authorList>
    </citation>
    <scope>IDENTIFICATION</scope>
</reference>
<proteinExistence type="predicted"/>
<dbReference type="Gene3D" id="3.30.40.10">
    <property type="entry name" value="Zinc/RING finger domain, C3HC4 (zinc finger)"/>
    <property type="match status" value="1"/>
</dbReference>
<reference evidence="5 7" key="2">
    <citation type="journal article" date="2013" name="Nature">
        <title>Insights into bilaterian evolution from three spiralian genomes.</title>
        <authorList>
            <person name="Simakov O."/>
            <person name="Marletaz F."/>
            <person name="Cho S.J."/>
            <person name="Edsinger-Gonzales E."/>
            <person name="Havlak P."/>
            <person name="Hellsten U."/>
            <person name="Kuo D.H."/>
            <person name="Larsson T."/>
            <person name="Lv J."/>
            <person name="Arendt D."/>
            <person name="Savage R."/>
            <person name="Osoegawa K."/>
            <person name="de Jong P."/>
            <person name="Grimwood J."/>
            <person name="Chapman J.A."/>
            <person name="Shapiro H."/>
            <person name="Aerts A."/>
            <person name="Otillar R.P."/>
            <person name="Terry A.Y."/>
            <person name="Boore J.L."/>
            <person name="Grigoriev I.V."/>
            <person name="Lindberg D.R."/>
            <person name="Seaver E.C."/>
            <person name="Weisblat D.A."/>
            <person name="Putnam N.H."/>
            <person name="Rokhsar D.S."/>
        </authorList>
    </citation>
    <scope>NUCLEOTIDE SEQUENCE</scope>
</reference>
<dbReference type="InterPro" id="IPR001841">
    <property type="entry name" value="Znf_RING"/>
</dbReference>
<dbReference type="EMBL" id="KB096742">
    <property type="protein sequence ID" value="ESO02391.1"/>
    <property type="molecule type" value="Genomic_DNA"/>
</dbReference>
<evidence type="ECO:0000259" key="4">
    <source>
        <dbReference type="PROSITE" id="PS50089"/>
    </source>
</evidence>